<comment type="caution">
    <text evidence="8">The sequence shown here is derived from an EMBL/GenBank/DDBJ whole genome shotgun (WGS) entry which is preliminary data.</text>
</comment>
<dbReference type="InterPro" id="IPR001750">
    <property type="entry name" value="ND/Mrp_TM"/>
</dbReference>
<comment type="similarity">
    <text evidence="5">Belongs to the complex I subunit 2 family.</text>
</comment>
<gene>
    <name evidence="5 8" type="primary">nuoN</name>
    <name evidence="8" type="ORF">JMJ55_07670</name>
</gene>
<keyword evidence="5" id="KW-0830">Ubiquinone</keyword>
<keyword evidence="3 5" id="KW-1133">Transmembrane helix</keyword>
<keyword evidence="8" id="KW-0560">Oxidoreductase</keyword>
<feature type="transmembrane region" description="Helical" evidence="5">
    <location>
        <begin position="318"/>
        <end position="340"/>
    </location>
</feature>
<dbReference type="PANTHER" id="PTHR22773">
    <property type="entry name" value="NADH DEHYDROGENASE"/>
    <property type="match status" value="1"/>
</dbReference>
<feature type="transmembrane region" description="Helical" evidence="5">
    <location>
        <begin position="233"/>
        <end position="254"/>
    </location>
</feature>
<keyword evidence="5" id="KW-1003">Cell membrane</keyword>
<feature type="transmembrane region" description="Helical" evidence="5">
    <location>
        <begin position="361"/>
        <end position="381"/>
    </location>
</feature>
<dbReference type="InterPro" id="IPR010096">
    <property type="entry name" value="NADH-Q_OxRdtase_suN/2"/>
</dbReference>
<accession>A0ABS1V269</accession>
<evidence type="ECO:0000256" key="2">
    <source>
        <dbReference type="ARBA" id="ARBA00022692"/>
    </source>
</evidence>
<evidence type="ECO:0000256" key="4">
    <source>
        <dbReference type="ARBA" id="ARBA00023136"/>
    </source>
</evidence>
<evidence type="ECO:0000256" key="3">
    <source>
        <dbReference type="ARBA" id="ARBA00022989"/>
    </source>
</evidence>
<dbReference type="PRINTS" id="PR01434">
    <property type="entry name" value="NADHDHGNASE5"/>
</dbReference>
<comment type="subunit">
    <text evidence="5">NDH-1 is composed of 14 different subunits. Subunits NuoA, H, J, K, L, M, N constitute the membrane sector of the complex.</text>
</comment>
<dbReference type="HAMAP" id="MF_00445">
    <property type="entry name" value="NDH1_NuoN_1"/>
    <property type="match status" value="1"/>
</dbReference>
<feature type="domain" description="NADH:quinone oxidoreductase/Mrp antiporter transmembrane" evidence="7">
    <location>
        <begin position="117"/>
        <end position="411"/>
    </location>
</feature>
<feature type="transmembrane region" description="Helical" evidence="5">
    <location>
        <begin position="437"/>
        <end position="456"/>
    </location>
</feature>
<keyword evidence="4 5" id="KW-0472">Membrane</keyword>
<keyword evidence="5" id="KW-0874">Quinone</keyword>
<proteinExistence type="inferred from homology"/>
<keyword evidence="2 5" id="KW-0812">Transmembrane</keyword>
<evidence type="ECO:0000313" key="9">
    <source>
        <dbReference type="Proteomes" id="UP000606490"/>
    </source>
</evidence>
<dbReference type="EMBL" id="JAEUXJ010000002">
    <property type="protein sequence ID" value="MBL6455196.1"/>
    <property type="molecule type" value="Genomic_DNA"/>
</dbReference>
<keyword evidence="5" id="KW-0813">Transport</keyword>
<keyword evidence="9" id="KW-1185">Reference proteome</keyword>
<keyword evidence="5" id="KW-1278">Translocase</keyword>
<feature type="transmembrane region" description="Helical" evidence="5">
    <location>
        <begin position="6"/>
        <end position="24"/>
    </location>
</feature>
<feature type="transmembrane region" description="Helical" evidence="5">
    <location>
        <begin position="62"/>
        <end position="86"/>
    </location>
</feature>
<feature type="transmembrane region" description="Helical" evidence="5">
    <location>
        <begin position="98"/>
        <end position="115"/>
    </location>
</feature>
<feature type="transmembrane region" description="Helical" evidence="5">
    <location>
        <begin position="196"/>
        <end position="221"/>
    </location>
</feature>
<comment type="subcellular location">
    <subcellularLocation>
        <location evidence="5">Cell membrane</location>
        <topology evidence="5">Multi-pass membrane protein</topology>
    </subcellularLocation>
    <subcellularLocation>
        <location evidence="1">Endomembrane system</location>
        <topology evidence="1">Multi-pass membrane protein</topology>
    </subcellularLocation>
    <subcellularLocation>
        <location evidence="6">Membrane</location>
        <topology evidence="6">Multi-pass membrane protein</topology>
    </subcellularLocation>
</comment>
<feature type="transmembrane region" description="Helical" evidence="5">
    <location>
        <begin position="266"/>
        <end position="285"/>
    </location>
</feature>
<dbReference type="NCBIfam" id="NF004440">
    <property type="entry name" value="PRK05777.1-3"/>
    <property type="match status" value="1"/>
</dbReference>
<dbReference type="EC" id="7.1.1.-" evidence="5"/>
<feature type="transmembrane region" description="Helical" evidence="5">
    <location>
        <begin position="387"/>
        <end position="417"/>
    </location>
</feature>
<evidence type="ECO:0000256" key="6">
    <source>
        <dbReference type="RuleBase" id="RU000320"/>
    </source>
</evidence>
<dbReference type="Pfam" id="PF00361">
    <property type="entry name" value="Proton_antipo_M"/>
    <property type="match status" value="1"/>
</dbReference>
<keyword evidence="5" id="KW-0520">NAD</keyword>
<evidence type="ECO:0000256" key="5">
    <source>
        <dbReference type="HAMAP-Rule" id="MF_00445"/>
    </source>
</evidence>
<dbReference type="NCBIfam" id="TIGR01770">
    <property type="entry name" value="NDH_I_N"/>
    <property type="match status" value="1"/>
</dbReference>
<dbReference type="Proteomes" id="UP000606490">
    <property type="component" value="Unassembled WGS sequence"/>
</dbReference>
<feature type="transmembrane region" description="Helical" evidence="5">
    <location>
        <begin position="152"/>
        <end position="176"/>
    </location>
</feature>
<protein>
    <recommendedName>
        <fullName evidence="5">NADH-quinone oxidoreductase subunit N</fullName>
        <ecNumber evidence="5">7.1.1.-</ecNumber>
    </recommendedName>
    <alternativeName>
        <fullName evidence="5">NADH dehydrogenase I subunit N</fullName>
    </alternativeName>
    <alternativeName>
        <fullName evidence="5">NDH-1 subunit N</fullName>
    </alternativeName>
</protein>
<name>A0ABS1V269_9PROT</name>
<dbReference type="GO" id="GO:0016491">
    <property type="term" value="F:oxidoreductase activity"/>
    <property type="evidence" value="ECO:0007669"/>
    <property type="project" value="UniProtKB-KW"/>
</dbReference>
<feature type="transmembrane region" description="Helical" evidence="5">
    <location>
        <begin position="31"/>
        <end position="50"/>
    </location>
</feature>
<reference evidence="8 9" key="1">
    <citation type="submission" date="2021-01" db="EMBL/GenBank/DDBJ databases">
        <title>Belnapia mucosa sp. nov. and Belnapia arida sp. nov., isolated from the Tabernas Desert (Almeria, Spain).</title>
        <authorList>
            <person name="Molina-Menor E."/>
            <person name="Vidal-Verdu A."/>
            <person name="Calonge A."/>
            <person name="Satari L."/>
            <person name="Pereto Magraner J."/>
            <person name="Porcar Miralles M."/>
        </authorList>
    </citation>
    <scope>NUCLEOTIDE SEQUENCE [LARGE SCALE GENOMIC DNA]</scope>
    <source>
        <strain evidence="8 9">T6</strain>
    </source>
</reference>
<comment type="function">
    <text evidence="5">NDH-1 shuttles electrons from NADH, via FMN and iron-sulfur (Fe-S) centers, to quinones in the respiratory chain. The immediate electron acceptor for the enzyme in this species is believed to be ubiquinone. Couples the redox reaction to proton translocation (for every two electrons transferred, four hydrogen ions are translocated across the cytoplasmic membrane), and thus conserves the redox energy in a proton gradient.</text>
</comment>
<comment type="catalytic activity">
    <reaction evidence="5">
        <text>a quinone + NADH + 5 H(+)(in) = a quinol + NAD(+) + 4 H(+)(out)</text>
        <dbReference type="Rhea" id="RHEA:57888"/>
        <dbReference type="ChEBI" id="CHEBI:15378"/>
        <dbReference type="ChEBI" id="CHEBI:24646"/>
        <dbReference type="ChEBI" id="CHEBI:57540"/>
        <dbReference type="ChEBI" id="CHEBI:57945"/>
        <dbReference type="ChEBI" id="CHEBI:132124"/>
    </reaction>
</comment>
<evidence type="ECO:0000256" key="1">
    <source>
        <dbReference type="ARBA" id="ARBA00004127"/>
    </source>
</evidence>
<sequence>MSWTLALPELVLACSGLVLLLAGVIPKQETFFPITMGAIGALLVTAVLVLGQGEGTALGGHYVADAFSGFMKILALGAAALGLLLSIDFNEKEGLGRFEFPVLVLFASLGAMVMISANDLMALYLGLELLSLPLYVIAAFNRDNARSSEAGLKYFVLGALASGLLLYGTTLVYGFAGTTNFDRLADAFSAAQGVSAGVIVGVVFVIAGLAFKVSAVPFHMWTPDVYEGAPTPVTAYFASAPKVAAIALLTRVLLGPFGDLAAQWQQVILLISFGSMILGSFAAIGQINLKRLMAYSSIGHVGYALMGLAVGSDTGLRGLLFYMAIYVFMNVGAFAVLVAMRRQGRAVEQVEDLAGLARTDLGMALWMAAFMFSMAGIPPLAGFFSKLYVFLAAVQGGFWTLAVVGVLTSVVSAYYYLRVVKVMFFDQPAGALDRAPASLTIVMAGTGLFTLLFGLFPAPLLAAAQAAAAALLG</sequence>
<organism evidence="8 9">
    <name type="scientific">Belnapia mucosa</name>
    <dbReference type="NCBI Taxonomy" id="2804532"/>
    <lineage>
        <taxon>Bacteria</taxon>
        <taxon>Pseudomonadati</taxon>
        <taxon>Pseudomonadota</taxon>
        <taxon>Alphaproteobacteria</taxon>
        <taxon>Acetobacterales</taxon>
        <taxon>Roseomonadaceae</taxon>
        <taxon>Belnapia</taxon>
    </lineage>
</organism>
<evidence type="ECO:0000259" key="7">
    <source>
        <dbReference type="Pfam" id="PF00361"/>
    </source>
</evidence>
<evidence type="ECO:0000313" key="8">
    <source>
        <dbReference type="EMBL" id="MBL6455196.1"/>
    </source>
</evidence>
<dbReference type="RefSeq" id="WP_202824909.1">
    <property type="nucleotide sequence ID" value="NZ_JAEUXJ010000002.1"/>
</dbReference>